<dbReference type="SUPFAM" id="SSF49265">
    <property type="entry name" value="Fibronectin type III"/>
    <property type="match status" value="1"/>
</dbReference>
<keyword evidence="1" id="KW-0119">Carbohydrate metabolism</keyword>
<feature type="chain" id="PRO_5039087789" evidence="4">
    <location>
        <begin position="39"/>
        <end position="727"/>
    </location>
</feature>
<feature type="domain" description="CBM2" evidence="6">
    <location>
        <begin position="618"/>
        <end position="727"/>
    </location>
</feature>
<dbReference type="RefSeq" id="WP_015795215.1">
    <property type="nucleotide sequence ID" value="NC_013131.1"/>
</dbReference>
<keyword evidence="2" id="KW-0326">Glycosidase</keyword>
<feature type="domain" description="Fibronectin type-III" evidence="5">
    <location>
        <begin position="530"/>
        <end position="619"/>
    </location>
</feature>
<dbReference type="InterPro" id="IPR017853">
    <property type="entry name" value="GH"/>
</dbReference>
<dbReference type="AlphaFoldDB" id="C7PZZ3"/>
<dbReference type="CDD" id="cd00063">
    <property type="entry name" value="FN3"/>
    <property type="match status" value="1"/>
</dbReference>
<evidence type="ECO:0000256" key="2">
    <source>
        <dbReference type="ARBA" id="ARBA00023295"/>
    </source>
</evidence>
<accession>C7PZZ3</accession>
<dbReference type="InterPro" id="IPR008965">
    <property type="entry name" value="CBM2/CBM3_carb-bd_dom_sf"/>
</dbReference>
<keyword evidence="2" id="KW-0378">Hydrolase</keyword>
<dbReference type="GO" id="GO:0004553">
    <property type="term" value="F:hydrolase activity, hydrolyzing O-glycosyl compounds"/>
    <property type="evidence" value="ECO:0007669"/>
    <property type="project" value="InterPro"/>
</dbReference>
<dbReference type="Gene3D" id="3.20.20.80">
    <property type="entry name" value="Glycosidases"/>
    <property type="match status" value="1"/>
</dbReference>
<dbReference type="eggNOG" id="COG5297">
    <property type="taxonomic scope" value="Bacteria"/>
</dbReference>
<dbReference type="PROSITE" id="PS50853">
    <property type="entry name" value="FN3"/>
    <property type="match status" value="1"/>
</dbReference>
<feature type="signal peptide" evidence="4">
    <location>
        <begin position="1"/>
        <end position="38"/>
    </location>
</feature>
<dbReference type="InterPro" id="IPR013780">
    <property type="entry name" value="Glyco_hydro_b"/>
</dbReference>
<dbReference type="SUPFAM" id="SSF51445">
    <property type="entry name" value="(Trans)glycosidases"/>
    <property type="match status" value="1"/>
</dbReference>
<keyword evidence="4" id="KW-0732">Signal</keyword>
<dbReference type="CAZy" id="CBM2">
    <property type="family name" value="Carbohydrate-Binding Module Family 2"/>
</dbReference>
<keyword evidence="8" id="KW-1185">Reference proteome</keyword>
<evidence type="ECO:0000259" key="6">
    <source>
        <dbReference type="PROSITE" id="PS51173"/>
    </source>
</evidence>
<dbReference type="OrthoDB" id="9758333at2"/>
<dbReference type="KEGG" id="cai:Caci_6640"/>
<dbReference type="Gene3D" id="2.60.40.1180">
    <property type="entry name" value="Golgi alpha-mannosidase II"/>
    <property type="match status" value="1"/>
</dbReference>
<dbReference type="PANTHER" id="PTHR43576:SF3">
    <property type="entry name" value="ALPHA-L-ARABINOFURANOSIDASE C"/>
    <property type="match status" value="1"/>
</dbReference>
<dbReference type="PANTHER" id="PTHR43576">
    <property type="entry name" value="ALPHA-L-ARABINOFURANOSIDASE C-RELATED"/>
    <property type="match status" value="1"/>
</dbReference>
<evidence type="ECO:0000256" key="1">
    <source>
        <dbReference type="ARBA" id="ARBA00023277"/>
    </source>
</evidence>
<evidence type="ECO:0000313" key="7">
    <source>
        <dbReference type="EMBL" id="ACU75486.1"/>
    </source>
</evidence>
<dbReference type="Gene3D" id="2.60.40.290">
    <property type="match status" value="1"/>
</dbReference>
<dbReference type="STRING" id="479433.Caci_6640"/>
<evidence type="ECO:0000259" key="5">
    <source>
        <dbReference type="PROSITE" id="PS50853"/>
    </source>
</evidence>
<dbReference type="EMBL" id="CP001700">
    <property type="protein sequence ID" value="ACU75486.1"/>
    <property type="molecule type" value="Genomic_DNA"/>
</dbReference>
<dbReference type="InterPro" id="IPR013783">
    <property type="entry name" value="Ig-like_fold"/>
</dbReference>
<evidence type="ECO:0000313" key="8">
    <source>
        <dbReference type="Proteomes" id="UP000000851"/>
    </source>
</evidence>
<dbReference type="SMART" id="SM00637">
    <property type="entry name" value="CBD_II"/>
    <property type="match status" value="1"/>
</dbReference>
<dbReference type="CAZy" id="GH51">
    <property type="family name" value="Glycoside Hydrolase Family 51"/>
</dbReference>
<dbReference type="Pfam" id="PF00553">
    <property type="entry name" value="CBM_2"/>
    <property type="match status" value="1"/>
</dbReference>
<dbReference type="SUPFAM" id="SSF49384">
    <property type="entry name" value="Carbohydrate-binding domain"/>
    <property type="match status" value="1"/>
</dbReference>
<evidence type="ECO:0000256" key="4">
    <source>
        <dbReference type="SAM" id="SignalP"/>
    </source>
</evidence>
<dbReference type="Gene3D" id="2.60.40.10">
    <property type="entry name" value="Immunoglobulins"/>
    <property type="match status" value="1"/>
</dbReference>
<proteinExistence type="predicted"/>
<dbReference type="InterPro" id="IPR001919">
    <property type="entry name" value="CBD2"/>
</dbReference>
<evidence type="ECO:0000256" key="3">
    <source>
        <dbReference type="ARBA" id="ARBA00023326"/>
    </source>
</evidence>
<dbReference type="PROSITE" id="PS51173">
    <property type="entry name" value="CBM2"/>
    <property type="match status" value="1"/>
</dbReference>
<name>C7PZZ3_CATAD</name>
<dbReference type="eggNOG" id="COG3534">
    <property type="taxonomic scope" value="Bacteria"/>
</dbReference>
<dbReference type="InterPro" id="IPR003961">
    <property type="entry name" value="FN3_dom"/>
</dbReference>
<organism evidence="7 8">
    <name type="scientific">Catenulispora acidiphila (strain DSM 44928 / JCM 14897 / NBRC 102108 / NRRL B-24433 / ID139908)</name>
    <dbReference type="NCBI Taxonomy" id="479433"/>
    <lineage>
        <taxon>Bacteria</taxon>
        <taxon>Bacillati</taxon>
        <taxon>Actinomycetota</taxon>
        <taxon>Actinomycetes</taxon>
        <taxon>Catenulisporales</taxon>
        <taxon>Catenulisporaceae</taxon>
        <taxon>Catenulispora</taxon>
    </lineage>
</organism>
<dbReference type="InterPro" id="IPR012291">
    <property type="entry name" value="CBM2_carb-bd_dom_sf"/>
</dbReference>
<dbReference type="InParanoid" id="C7PZZ3"/>
<reference evidence="7 8" key="1">
    <citation type="journal article" date="2009" name="Stand. Genomic Sci.">
        <title>Complete genome sequence of Catenulispora acidiphila type strain (ID 139908).</title>
        <authorList>
            <person name="Copeland A."/>
            <person name="Lapidus A."/>
            <person name="Glavina Del Rio T."/>
            <person name="Nolan M."/>
            <person name="Lucas S."/>
            <person name="Chen F."/>
            <person name="Tice H."/>
            <person name="Cheng J.F."/>
            <person name="Bruce D."/>
            <person name="Goodwin L."/>
            <person name="Pitluck S."/>
            <person name="Mikhailova N."/>
            <person name="Pati A."/>
            <person name="Ivanova N."/>
            <person name="Mavromatis K."/>
            <person name="Chen A."/>
            <person name="Palaniappan K."/>
            <person name="Chain P."/>
            <person name="Land M."/>
            <person name="Hauser L."/>
            <person name="Chang Y.J."/>
            <person name="Jeffries C.D."/>
            <person name="Chertkov O."/>
            <person name="Brettin T."/>
            <person name="Detter J.C."/>
            <person name="Han C."/>
            <person name="Ali Z."/>
            <person name="Tindall B.J."/>
            <person name="Goker M."/>
            <person name="Bristow J."/>
            <person name="Eisen J.A."/>
            <person name="Markowitz V."/>
            <person name="Hugenholtz P."/>
            <person name="Kyrpides N.C."/>
            <person name="Klenk H.P."/>
        </authorList>
    </citation>
    <scope>NUCLEOTIDE SEQUENCE [LARGE SCALE GENOMIC DNA]</scope>
    <source>
        <strain evidence="8">DSM 44928 / JCM 14897 / NBRC 102108 / NRRL B-24433 / ID139908</strain>
    </source>
</reference>
<dbReference type="GO" id="GO:0000272">
    <property type="term" value="P:polysaccharide catabolic process"/>
    <property type="evidence" value="ECO:0007669"/>
    <property type="project" value="UniProtKB-KW"/>
</dbReference>
<dbReference type="HOGENOM" id="CLU_030937_0_0_11"/>
<dbReference type="Pfam" id="PF00041">
    <property type="entry name" value="fn3"/>
    <property type="match status" value="1"/>
</dbReference>
<sequence precursor="true">MRRRQSRFPRSWTAVAAAALFVGSAAVPLAASAGPASAGPAAAAASTATVGVNAGQTLATVPSTAIGTNGSVYDAALTDAAVPGLLKNAGTGLIRFPGGTSSDTYNWKTNTDVKSGLAQSVDFDQYATLLSQTGAQGMVTVDYGTGDAAGASQSPAETGAQFAADWVRYANVTHHDGIKYWEIGNEIYGNGTYGANWEPDDHCAAGTNPTNCGPAVYAQNVKAYIAAMKAVDPTIVVGVVLTAPGNWPDGVTNGGSPQTWNQTVMSALNGQIGFADVHWYPQNPGNESDSTLLSAPSQIPTMVSTLRSQLGQWEGSSTVPIMITETNSVSSNPGKQILSVVNALYLTQDYLGWIQNGVASVDWWQIHNGIVTGGNTSSSLYGTATYGDYGMLSDGSCGLVNGSRVCEPAADTPFPAYYGTQLLSQFIHPGDALVSASSSQSLLKSYAVKAADGSLRVLLVNDDPATSYTVGLNYTGFTPASGAPSVATLAPPGTGITTAASGSASSQTIAPYSAAVVTLKPGTTVTPPTTPGTPTASNVTSTGATLSWSASTSSTGLAGYDVVAVNGSTETVVASPTTNSATLTGLTPSTAYTFAVYARDTAGNRSARSGTLAVTTSAGSTGASCKVTYAPNVWGGGLTANVTVANTGTAAWSSWTVGFAFPGDEKVTNGWNATVTQSGANVTATNMSYNGTIAPGATTSFGFQGTWSASSASPTAFTVNGSACTTG</sequence>
<keyword evidence="3" id="KW-0624">Polysaccharide degradation</keyword>
<dbReference type="GO" id="GO:0030247">
    <property type="term" value="F:polysaccharide binding"/>
    <property type="evidence" value="ECO:0007669"/>
    <property type="project" value="UniProtKB-UniRule"/>
</dbReference>
<gene>
    <name evidence="7" type="ordered locus">Caci_6640</name>
</gene>
<dbReference type="SMART" id="SM00060">
    <property type="entry name" value="FN3"/>
    <property type="match status" value="1"/>
</dbReference>
<dbReference type="InterPro" id="IPR036116">
    <property type="entry name" value="FN3_sf"/>
</dbReference>
<dbReference type="Proteomes" id="UP000000851">
    <property type="component" value="Chromosome"/>
</dbReference>
<protein>
    <submittedName>
        <fullName evidence="7">Cellulose-binding family II</fullName>
    </submittedName>
</protein>